<protein>
    <submittedName>
        <fullName evidence="2">Uncharacterized protein</fullName>
    </submittedName>
</protein>
<proteinExistence type="predicted"/>
<gene>
    <name evidence="2" type="ORF">GCM10025864_33570</name>
</gene>
<keyword evidence="3" id="KW-1185">Reference proteome</keyword>
<accession>A0ABQ6I6K9</accession>
<dbReference type="Proteomes" id="UP001157091">
    <property type="component" value="Unassembled WGS sequence"/>
</dbReference>
<comment type="caution">
    <text evidence="2">The sequence shown here is derived from an EMBL/GenBank/DDBJ whole genome shotgun (WGS) entry which is preliminary data.</text>
</comment>
<name>A0ABQ6I6K9_9MICO</name>
<feature type="region of interest" description="Disordered" evidence="1">
    <location>
        <begin position="70"/>
        <end position="96"/>
    </location>
</feature>
<reference evidence="3" key="1">
    <citation type="journal article" date="2019" name="Int. J. Syst. Evol. Microbiol.">
        <title>The Global Catalogue of Microorganisms (GCM) 10K type strain sequencing project: providing services to taxonomists for standard genome sequencing and annotation.</title>
        <authorList>
            <consortium name="The Broad Institute Genomics Platform"/>
            <consortium name="The Broad Institute Genome Sequencing Center for Infectious Disease"/>
            <person name="Wu L."/>
            <person name="Ma J."/>
        </authorList>
    </citation>
    <scope>NUCLEOTIDE SEQUENCE [LARGE SCALE GENOMIC DNA]</scope>
    <source>
        <strain evidence="3">NBRC 106348</strain>
    </source>
</reference>
<sequence>MSDPEPQRVDRHARLAQQLQPVRQRLARRVPLGGGRQTAQRALVVVADGQPGQLDERVPSLRVPGELLGERPLGEVGLPAPGRDRTLRREGSSSTCACEAWRRTISASAWKARSSLGFSDSTARSASSWTVSPRRRDELGRRVPTVDAEPDRRSS</sequence>
<feature type="compositionally biased region" description="Basic and acidic residues" evidence="1">
    <location>
        <begin position="82"/>
        <end position="91"/>
    </location>
</feature>
<evidence type="ECO:0000313" key="3">
    <source>
        <dbReference type="Proteomes" id="UP001157091"/>
    </source>
</evidence>
<feature type="compositionally biased region" description="Polar residues" evidence="1">
    <location>
        <begin position="116"/>
        <end position="131"/>
    </location>
</feature>
<evidence type="ECO:0000313" key="2">
    <source>
        <dbReference type="EMBL" id="GMA25598.1"/>
    </source>
</evidence>
<evidence type="ECO:0000256" key="1">
    <source>
        <dbReference type="SAM" id="MobiDB-lite"/>
    </source>
</evidence>
<organism evidence="2 3">
    <name type="scientific">Luteimicrobium album</name>
    <dbReference type="NCBI Taxonomy" id="1054550"/>
    <lineage>
        <taxon>Bacteria</taxon>
        <taxon>Bacillati</taxon>
        <taxon>Actinomycetota</taxon>
        <taxon>Actinomycetes</taxon>
        <taxon>Micrococcales</taxon>
        <taxon>Luteimicrobium</taxon>
    </lineage>
</organism>
<feature type="region of interest" description="Disordered" evidence="1">
    <location>
        <begin position="114"/>
        <end position="155"/>
    </location>
</feature>
<dbReference type="EMBL" id="BSUK01000001">
    <property type="protein sequence ID" value="GMA25598.1"/>
    <property type="molecule type" value="Genomic_DNA"/>
</dbReference>